<sequence>MPPSSIPSQVSPSKGTILARVQQRLDRRIAEYDSAGPRFAFEYDPMVLELPASAPAKAFPTATMNTLGAQVSLGLPAVFADGVRHLFEPKSHASADPFTAEIKNKVGSWNMPFAGTASGSTASVVPVCMKTHARLAMVNCIRNRQADLVIQGRNHPQQCQCATCSEIRLANSHHELSPEDEGLGNIG</sequence>
<evidence type="ECO:0000313" key="2">
    <source>
        <dbReference type="Proteomes" id="UP001274830"/>
    </source>
</evidence>
<name>A0AAE1C5G9_9PEZI</name>
<comment type="caution">
    <text evidence="1">The sequence shown here is derived from an EMBL/GenBank/DDBJ whole genome shotgun (WGS) entry which is preliminary data.</text>
</comment>
<protein>
    <submittedName>
        <fullName evidence="1">Uncharacterized protein</fullName>
    </submittedName>
</protein>
<dbReference type="EMBL" id="JAUTXT010000003">
    <property type="protein sequence ID" value="KAK3678838.1"/>
    <property type="molecule type" value="Genomic_DNA"/>
</dbReference>
<dbReference type="Proteomes" id="UP001274830">
    <property type="component" value="Unassembled WGS sequence"/>
</dbReference>
<organism evidence="1 2">
    <name type="scientific">Recurvomyces mirabilis</name>
    <dbReference type="NCBI Taxonomy" id="574656"/>
    <lineage>
        <taxon>Eukaryota</taxon>
        <taxon>Fungi</taxon>
        <taxon>Dikarya</taxon>
        <taxon>Ascomycota</taxon>
        <taxon>Pezizomycotina</taxon>
        <taxon>Dothideomycetes</taxon>
        <taxon>Dothideomycetidae</taxon>
        <taxon>Mycosphaerellales</taxon>
        <taxon>Teratosphaeriaceae</taxon>
        <taxon>Recurvomyces</taxon>
    </lineage>
</organism>
<dbReference type="AlphaFoldDB" id="A0AAE1C5G9"/>
<evidence type="ECO:0000313" key="1">
    <source>
        <dbReference type="EMBL" id="KAK3678838.1"/>
    </source>
</evidence>
<accession>A0AAE1C5G9</accession>
<reference evidence="1" key="1">
    <citation type="submission" date="2023-07" db="EMBL/GenBank/DDBJ databases">
        <title>Black Yeasts Isolated from many extreme environments.</title>
        <authorList>
            <person name="Coleine C."/>
            <person name="Stajich J.E."/>
            <person name="Selbmann L."/>
        </authorList>
    </citation>
    <scope>NUCLEOTIDE SEQUENCE</scope>
    <source>
        <strain evidence="1">CCFEE 5485</strain>
    </source>
</reference>
<keyword evidence="2" id="KW-1185">Reference proteome</keyword>
<gene>
    <name evidence="1" type="ORF">LTR78_001291</name>
</gene>
<proteinExistence type="predicted"/>